<name>A0A1G7LPL4_9BRAD</name>
<dbReference type="InterPro" id="IPR010319">
    <property type="entry name" value="Transglutaminase-like_Cys_pept"/>
</dbReference>
<dbReference type="PANTHER" id="PTHR39327">
    <property type="match status" value="1"/>
</dbReference>
<feature type="compositionally biased region" description="Polar residues" evidence="1">
    <location>
        <begin position="79"/>
        <end position="90"/>
    </location>
</feature>
<dbReference type="Gene3D" id="3.10.620.30">
    <property type="match status" value="1"/>
</dbReference>
<accession>A0A1G7LPL4</accession>
<gene>
    <name evidence="3" type="ORF">SAMN05216337_105911</name>
</gene>
<feature type="signal peptide" evidence="2">
    <location>
        <begin position="1"/>
        <end position="29"/>
    </location>
</feature>
<reference evidence="3 4" key="1">
    <citation type="submission" date="2016-10" db="EMBL/GenBank/DDBJ databases">
        <authorList>
            <person name="de Groot N.N."/>
        </authorList>
    </citation>
    <scope>NUCLEOTIDE SEQUENCE [LARGE SCALE GENOMIC DNA]</scope>
    <source>
        <strain evidence="3 4">R5</strain>
    </source>
</reference>
<keyword evidence="2" id="KW-0732">Signal</keyword>
<organism evidence="3 4">
    <name type="scientific">Bradyrhizobium brasilense</name>
    <dbReference type="NCBI Taxonomy" id="1419277"/>
    <lineage>
        <taxon>Bacteria</taxon>
        <taxon>Pseudomonadati</taxon>
        <taxon>Pseudomonadota</taxon>
        <taxon>Alphaproteobacteria</taxon>
        <taxon>Hyphomicrobiales</taxon>
        <taxon>Nitrobacteraceae</taxon>
        <taxon>Bradyrhizobium</taxon>
    </lineage>
</organism>
<dbReference type="Pfam" id="PF06035">
    <property type="entry name" value="Peptidase_C93"/>
    <property type="match status" value="1"/>
</dbReference>
<proteinExistence type="predicted"/>
<feature type="region of interest" description="Disordered" evidence="1">
    <location>
        <begin position="75"/>
        <end position="100"/>
    </location>
</feature>
<dbReference type="EMBL" id="FMZW01000059">
    <property type="protein sequence ID" value="SDF51363.1"/>
    <property type="molecule type" value="Genomic_DNA"/>
</dbReference>
<dbReference type="AlphaFoldDB" id="A0A1G7LPL4"/>
<evidence type="ECO:0000313" key="4">
    <source>
        <dbReference type="Proteomes" id="UP000199245"/>
    </source>
</evidence>
<dbReference type="RefSeq" id="WP_092089787.1">
    <property type="nucleotide sequence ID" value="NZ_FMZW01000059.1"/>
</dbReference>
<dbReference type="Proteomes" id="UP000199245">
    <property type="component" value="Unassembled WGS sequence"/>
</dbReference>
<protein>
    <submittedName>
        <fullName evidence="3">Transglutaminase-like cysteine proteinase BTLCP</fullName>
    </submittedName>
</protein>
<evidence type="ECO:0000313" key="3">
    <source>
        <dbReference type="EMBL" id="SDF51363.1"/>
    </source>
</evidence>
<evidence type="ECO:0000256" key="2">
    <source>
        <dbReference type="SAM" id="SignalP"/>
    </source>
</evidence>
<feature type="chain" id="PRO_5011792642" evidence="2">
    <location>
        <begin position="30"/>
        <end position="337"/>
    </location>
</feature>
<sequence length="337" mass="36053">MKSLKFASSAVMAAAALTIGLCAAPSAFAADERSLEKPAGELAPAADAASNRPPATFFTIADVLAKLDRQRGRGPNAIRTASLTPPNTATDGVPAAKPLPPVGTEPFGLFTFRAPENGLWRKWRGLESDLAKEQNVLEQCRENATGCPSQAAQFLRLIGAVKSKAGRDRLDEANRAVNQAIRYVSDFAQHGEADRWTAPLATFATGKGDCEDYAIAKYIALSEAGFPREDLRLVLGRDRAIRQDHAVLAARLDGHWLILDSRRSELIDDGELGNFTPMFAINDRGVQLFAAPYAKRLPLGDELDAAPAAANAAETEWTGVESLDAASPLTGFLPVLM</sequence>
<evidence type="ECO:0000256" key="1">
    <source>
        <dbReference type="SAM" id="MobiDB-lite"/>
    </source>
</evidence>
<dbReference type="SUPFAM" id="SSF54001">
    <property type="entry name" value="Cysteine proteinases"/>
    <property type="match status" value="1"/>
</dbReference>
<dbReference type="PANTHER" id="PTHR39327:SF1">
    <property type="entry name" value="BLR5470 PROTEIN"/>
    <property type="match status" value="1"/>
</dbReference>
<dbReference type="InterPro" id="IPR038765">
    <property type="entry name" value="Papain-like_cys_pep_sf"/>
</dbReference>